<feature type="region of interest" description="Disordered" evidence="5">
    <location>
        <begin position="242"/>
        <end position="265"/>
    </location>
</feature>
<dbReference type="OrthoDB" id="407658at2759"/>
<dbReference type="InterPro" id="IPR007109">
    <property type="entry name" value="Brix"/>
</dbReference>
<evidence type="ECO:0000313" key="8">
    <source>
        <dbReference type="Proteomes" id="UP000187209"/>
    </source>
</evidence>
<proteinExistence type="inferred from homology"/>
<dbReference type="SMART" id="SM00879">
    <property type="entry name" value="Brix"/>
    <property type="match status" value="1"/>
</dbReference>
<sequence length="265" mass="30582">MVKSIEKKKEEGELIETLPKMSVIMKGTKASPEITAALIMLHKFRLPDSLLLSKRHENLFPFENSEVVELFLAPKGASLYVIGSNSKKRPSNLIFGRLFDEQTLDLVEFHLTNYEELPSKSVFHPGQHPLLMFQGEGFETDYTLARVKNIFLDFFGGRSLTKVDTRGIDKLITFTVTQDQKIHFRCYQLPEVKEIFCKFTLTLRRSRIADPEKFKEACKDPKLMKKKKNIKTNALKEKRGQVHVQQQEISTIALKKRKPKNKPES</sequence>
<evidence type="ECO:0000256" key="4">
    <source>
        <dbReference type="RuleBase" id="RU367086"/>
    </source>
</evidence>
<organism evidence="7 8">
    <name type="scientific">Stentor coeruleus</name>
    <dbReference type="NCBI Taxonomy" id="5963"/>
    <lineage>
        <taxon>Eukaryota</taxon>
        <taxon>Sar</taxon>
        <taxon>Alveolata</taxon>
        <taxon>Ciliophora</taxon>
        <taxon>Postciliodesmatophora</taxon>
        <taxon>Heterotrichea</taxon>
        <taxon>Heterotrichida</taxon>
        <taxon>Stentoridae</taxon>
        <taxon>Stentor</taxon>
    </lineage>
</organism>
<gene>
    <name evidence="7" type="ORF">SteCoe_18127</name>
</gene>
<feature type="domain" description="Brix" evidence="6">
    <location>
        <begin position="20"/>
        <end position="236"/>
    </location>
</feature>
<evidence type="ECO:0000256" key="1">
    <source>
        <dbReference type="ARBA" id="ARBA00004604"/>
    </source>
</evidence>
<dbReference type="PROSITE" id="PS50833">
    <property type="entry name" value="BRIX"/>
    <property type="match status" value="1"/>
</dbReference>
<comment type="subcellular location">
    <subcellularLocation>
        <location evidence="1 4">Nucleus</location>
        <location evidence="1 4">Nucleolus</location>
    </subcellularLocation>
</comment>
<keyword evidence="8" id="KW-1185">Reference proteome</keyword>
<dbReference type="GO" id="GO:0000027">
    <property type="term" value="P:ribosomal large subunit assembly"/>
    <property type="evidence" value="ECO:0007669"/>
    <property type="project" value="InterPro"/>
</dbReference>
<evidence type="ECO:0000256" key="3">
    <source>
        <dbReference type="ARBA" id="ARBA00023242"/>
    </source>
</evidence>
<feature type="compositionally biased region" description="Basic residues" evidence="5">
    <location>
        <begin position="254"/>
        <end position="265"/>
    </location>
</feature>
<keyword evidence="3 4" id="KW-0539">Nucleus</keyword>
<reference evidence="7 8" key="1">
    <citation type="submission" date="2016-11" db="EMBL/GenBank/DDBJ databases">
        <title>The macronuclear genome of Stentor coeruleus: a giant cell with tiny introns.</title>
        <authorList>
            <person name="Slabodnick M."/>
            <person name="Ruby J.G."/>
            <person name="Reiff S.B."/>
            <person name="Swart E.C."/>
            <person name="Gosai S."/>
            <person name="Prabakaran S."/>
            <person name="Witkowska E."/>
            <person name="Larue G.E."/>
            <person name="Fisher S."/>
            <person name="Freeman R.M."/>
            <person name="Gunawardena J."/>
            <person name="Chu W."/>
            <person name="Stover N.A."/>
            <person name="Gregory B.D."/>
            <person name="Nowacki M."/>
            <person name="Derisi J."/>
            <person name="Roy S.W."/>
            <person name="Marshall W.F."/>
            <person name="Sood P."/>
        </authorList>
    </citation>
    <scope>NUCLEOTIDE SEQUENCE [LARGE SCALE GENOMIC DNA]</scope>
    <source>
        <strain evidence="7">WM001</strain>
    </source>
</reference>
<evidence type="ECO:0000256" key="5">
    <source>
        <dbReference type="SAM" id="MobiDB-lite"/>
    </source>
</evidence>
<protein>
    <recommendedName>
        <fullName evidence="4">Ribosome production factor 2 homolog</fullName>
    </recommendedName>
    <alternativeName>
        <fullName evidence="4">Ribosome biogenesis protein RPF2 homolog</fullName>
    </alternativeName>
</protein>
<dbReference type="PANTHER" id="PTHR12728">
    <property type="entry name" value="BRIX DOMAIN CONTAINING PROTEIN"/>
    <property type="match status" value="1"/>
</dbReference>
<comment type="similarity">
    <text evidence="2 4">Belongs to the RPF2 family.</text>
</comment>
<evidence type="ECO:0000259" key="6">
    <source>
        <dbReference type="PROSITE" id="PS50833"/>
    </source>
</evidence>
<dbReference type="InterPro" id="IPR039770">
    <property type="entry name" value="Rpf2"/>
</dbReference>
<name>A0A1R2BXR0_9CILI</name>
<dbReference type="PANTHER" id="PTHR12728:SF0">
    <property type="entry name" value="RIBOSOME PRODUCTION FACTOR 2 HOMOLOG"/>
    <property type="match status" value="1"/>
</dbReference>
<dbReference type="GO" id="GO:0019843">
    <property type="term" value="F:rRNA binding"/>
    <property type="evidence" value="ECO:0007669"/>
    <property type="project" value="UniProtKB-UniRule"/>
</dbReference>
<evidence type="ECO:0000256" key="2">
    <source>
        <dbReference type="ARBA" id="ARBA00010782"/>
    </source>
</evidence>
<evidence type="ECO:0000313" key="7">
    <source>
        <dbReference type="EMBL" id="OMJ81397.1"/>
    </source>
</evidence>
<dbReference type="Pfam" id="PF04427">
    <property type="entry name" value="Brix"/>
    <property type="match status" value="1"/>
</dbReference>
<dbReference type="AlphaFoldDB" id="A0A1R2BXR0"/>
<comment type="caution">
    <text evidence="7">The sequence shown here is derived from an EMBL/GenBank/DDBJ whole genome shotgun (WGS) entry which is preliminary data.</text>
</comment>
<dbReference type="GO" id="GO:0005730">
    <property type="term" value="C:nucleolus"/>
    <property type="evidence" value="ECO:0007669"/>
    <property type="project" value="UniProtKB-SubCell"/>
</dbReference>
<dbReference type="GO" id="GO:0000463">
    <property type="term" value="P:maturation of LSU-rRNA from tricistronic rRNA transcript (SSU-rRNA, 5.8S rRNA, LSU-rRNA)"/>
    <property type="evidence" value="ECO:0007669"/>
    <property type="project" value="TreeGrafter"/>
</dbReference>
<dbReference type="Proteomes" id="UP000187209">
    <property type="component" value="Unassembled WGS sequence"/>
</dbReference>
<accession>A0A1R2BXR0</accession>
<dbReference type="EMBL" id="MPUH01000382">
    <property type="protein sequence ID" value="OMJ81397.1"/>
    <property type="molecule type" value="Genomic_DNA"/>
</dbReference>